<dbReference type="Proteomes" id="UP000192042">
    <property type="component" value="Chromosome I"/>
</dbReference>
<dbReference type="SUPFAM" id="SSF52172">
    <property type="entry name" value="CheY-like"/>
    <property type="match status" value="1"/>
</dbReference>
<proteinExistence type="predicted"/>
<evidence type="ECO:0000313" key="5">
    <source>
        <dbReference type="Proteomes" id="UP000192042"/>
    </source>
</evidence>
<dbReference type="KEGG" id="nja:NSJP_1506"/>
<evidence type="ECO:0000313" key="4">
    <source>
        <dbReference type="EMBL" id="SLM47678.1"/>
    </source>
</evidence>
<evidence type="ECO:0000256" key="2">
    <source>
        <dbReference type="PROSITE-ProRule" id="PRU00169"/>
    </source>
</evidence>
<dbReference type="OrthoDB" id="9790669at2"/>
<dbReference type="PROSITE" id="PS50110">
    <property type="entry name" value="RESPONSE_REGULATORY"/>
    <property type="match status" value="1"/>
</dbReference>
<sequence>MGREQPQMQFITGRSIRLLLVDDHAMTRIAIRGVLANQSDIEILGEADDGVEAIRLAARLQPDVIVMDIYLPRMTGIDAARHIKTRFPRMAIVGLSAYANEQRDTMQAVGASAVVPKEKIVEQLHAAIRLAAQETRR</sequence>
<feature type="domain" description="Response regulatory" evidence="3">
    <location>
        <begin position="17"/>
        <end position="132"/>
    </location>
</feature>
<dbReference type="InterPro" id="IPR001789">
    <property type="entry name" value="Sig_transdc_resp-reg_receiver"/>
</dbReference>
<keyword evidence="1" id="KW-0238">DNA-binding</keyword>
<dbReference type="STRING" id="1325564.NSJP_1506"/>
<keyword evidence="2" id="KW-0597">Phosphoprotein</keyword>
<dbReference type="SMART" id="SM00448">
    <property type="entry name" value="REC"/>
    <property type="match status" value="1"/>
</dbReference>
<dbReference type="Gene3D" id="3.40.50.2300">
    <property type="match status" value="1"/>
</dbReference>
<keyword evidence="5" id="KW-1185">Reference proteome</keyword>
<feature type="modified residue" description="4-aspartylphosphate" evidence="2">
    <location>
        <position position="68"/>
    </location>
</feature>
<dbReference type="GO" id="GO:0000160">
    <property type="term" value="P:phosphorelay signal transduction system"/>
    <property type="evidence" value="ECO:0007669"/>
    <property type="project" value="InterPro"/>
</dbReference>
<dbReference type="GO" id="GO:0003677">
    <property type="term" value="F:DNA binding"/>
    <property type="evidence" value="ECO:0007669"/>
    <property type="project" value="UniProtKB-KW"/>
</dbReference>
<dbReference type="PANTHER" id="PTHR43214:SF43">
    <property type="entry name" value="TWO-COMPONENT RESPONSE REGULATOR"/>
    <property type="match status" value="1"/>
</dbReference>
<dbReference type="CDD" id="cd17535">
    <property type="entry name" value="REC_NarL-like"/>
    <property type="match status" value="1"/>
</dbReference>
<organism evidence="4 5">
    <name type="scientific">Nitrospira japonica</name>
    <dbReference type="NCBI Taxonomy" id="1325564"/>
    <lineage>
        <taxon>Bacteria</taxon>
        <taxon>Pseudomonadati</taxon>
        <taxon>Nitrospirota</taxon>
        <taxon>Nitrospiria</taxon>
        <taxon>Nitrospirales</taxon>
        <taxon>Nitrospiraceae</taxon>
        <taxon>Nitrospira</taxon>
    </lineage>
</organism>
<dbReference type="PANTHER" id="PTHR43214">
    <property type="entry name" value="TWO-COMPONENT RESPONSE REGULATOR"/>
    <property type="match status" value="1"/>
</dbReference>
<dbReference type="EMBL" id="LT828648">
    <property type="protein sequence ID" value="SLM47678.1"/>
    <property type="molecule type" value="Genomic_DNA"/>
</dbReference>
<dbReference type="InterPro" id="IPR039420">
    <property type="entry name" value="WalR-like"/>
</dbReference>
<dbReference type="Pfam" id="PF00072">
    <property type="entry name" value="Response_reg"/>
    <property type="match status" value="1"/>
</dbReference>
<accession>A0A1W1I3U5</accession>
<evidence type="ECO:0000259" key="3">
    <source>
        <dbReference type="PROSITE" id="PS50110"/>
    </source>
</evidence>
<dbReference type="InterPro" id="IPR011006">
    <property type="entry name" value="CheY-like_superfamily"/>
</dbReference>
<evidence type="ECO:0000256" key="1">
    <source>
        <dbReference type="ARBA" id="ARBA00023125"/>
    </source>
</evidence>
<gene>
    <name evidence="4" type="ORF">NSJP_1506</name>
</gene>
<reference evidence="4 5" key="1">
    <citation type="submission" date="2017-03" db="EMBL/GenBank/DDBJ databases">
        <authorList>
            <person name="Afonso C.L."/>
            <person name="Miller P.J."/>
            <person name="Scott M.A."/>
            <person name="Spackman E."/>
            <person name="Goraichik I."/>
            <person name="Dimitrov K.M."/>
            <person name="Suarez D.L."/>
            <person name="Swayne D.E."/>
        </authorList>
    </citation>
    <scope>NUCLEOTIDE SEQUENCE [LARGE SCALE GENOMIC DNA]</scope>
    <source>
        <strain evidence="4">Genome sequencing of Nitrospira japonica strain NJ11</strain>
    </source>
</reference>
<dbReference type="InterPro" id="IPR058245">
    <property type="entry name" value="NreC/VraR/RcsB-like_REC"/>
</dbReference>
<protein>
    <recommendedName>
        <fullName evidence="3">Response regulatory domain-containing protein</fullName>
    </recommendedName>
</protein>
<name>A0A1W1I3U5_9BACT</name>
<dbReference type="AlphaFoldDB" id="A0A1W1I3U5"/>